<gene>
    <name evidence="1" type="ORF">A2942_01655</name>
</gene>
<dbReference type="EMBL" id="MHLP01000016">
    <property type="protein sequence ID" value="OGZ12877.1"/>
    <property type="molecule type" value="Genomic_DNA"/>
</dbReference>
<evidence type="ECO:0000313" key="2">
    <source>
        <dbReference type="Proteomes" id="UP000178534"/>
    </source>
</evidence>
<dbReference type="AlphaFoldDB" id="A0A1G2DGT6"/>
<comment type="caution">
    <text evidence="1">The sequence shown here is derived from an EMBL/GenBank/DDBJ whole genome shotgun (WGS) entry which is preliminary data.</text>
</comment>
<proteinExistence type="predicted"/>
<dbReference type="STRING" id="1798665.A2942_01655"/>
<organism evidence="1 2">
    <name type="scientific">Candidatus Lloydbacteria bacterium RIFCSPLOWO2_01_FULL_50_20</name>
    <dbReference type="NCBI Taxonomy" id="1798665"/>
    <lineage>
        <taxon>Bacteria</taxon>
        <taxon>Candidatus Lloydiibacteriota</taxon>
    </lineage>
</organism>
<evidence type="ECO:0000313" key="1">
    <source>
        <dbReference type="EMBL" id="OGZ12877.1"/>
    </source>
</evidence>
<protein>
    <submittedName>
        <fullName evidence="1">Uncharacterized protein</fullName>
    </submittedName>
</protein>
<reference evidence="1 2" key="1">
    <citation type="journal article" date="2016" name="Nat. Commun.">
        <title>Thousands of microbial genomes shed light on interconnected biogeochemical processes in an aquifer system.</title>
        <authorList>
            <person name="Anantharaman K."/>
            <person name="Brown C.T."/>
            <person name="Hug L.A."/>
            <person name="Sharon I."/>
            <person name="Castelle C.J."/>
            <person name="Probst A.J."/>
            <person name="Thomas B.C."/>
            <person name="Singh A."/>
            <person name="Wilkins M.J."/>
            <person name="Karaoz U."/>
            <person name="Brodie E.L."/>
            <person name="Williams K.H."/>
            <person name="Hubbard S.S."/>
            <person name="Banfield J.F."/>
        </authorList>
    </citation>
    <scope>NUCLEOTIDE SEQUENCE [LARGE SCALE GENOMIC DNA]</scope>
</reference>
<name>A0A1G2DGT6_9BACT</name>
<dbReference type="Proteomes" id="UP000178534">
    <property type="component" value="Unassembled WGS sequence"/>
</dbReference>
<accession>A0A1G2DGT6</accession>
<sequence length="95" mass="11159">MGRRIVTGRAPDIEELEKMLNDCEDDDTLNDQAIKVFDRLVREVKRVASSHFGGERAKELKQELSDFEQVVRQITKRKHDHVLDRFNQHVENSKI</sequence>